<dbReference type="RefSeq" id="WP_083480872.1">
    <property type="nucleotide sequence ID" value="NZ_CAIJDO010000064.1"/>
</dbReference>
<keyword evidence="5" id="KW-0808">Transferase</keyword>
<dbReference type="PANTHER" id="PTHR48094">
    <property type="entry name" value="PROTEIN/NUCLEIC ACID DEGLYCASE DJ-1-RELATED"/>
    <property type="match status" value="1"/>
</dbReference>
<name>A0A6V6YNX6_9FLAO</name>
<comment type="similarity">
    <text evidence="3">Belongs to the peptidase C56 family. HSP31-like subfamily.</text>
</comment>
<dbReference type="GO" id="GO:0016740">
    <property type="term" value="F:transferase activity"/>
    <property type="evidence" value="ECO:0007669"/>
    <property type="project" value="UniProtKB-KW"/>
</dbReference>
<feature type="domain" description="DJ-1/PfpI" evidence="4">
    <location>
        <begin position="55"/>
        <end position="250"/>
    </location>
</feature>
<proteinExistence type="inferred from homology"/>
<comment type="caution">
    <text evidence="5">The sequence shown here is derived from an EMBL/GenBank/DDBJ whole genome shotgun (WGS) entry which is preliminary data.</text>
</comment>
<dbReference type="Pfam" id="PF01965">
    <property type="entry name" value="DJ-1_PfpI"/>
    <property type="match status" value="1"/>
</dbReference>
<reference evidence="5 6" key="1">
    <citation type="submission" date="2020-06" db="EMBL/GenBank/DDBJ databases">
        <authorList>
            <person name="Criscuolo A."/>
        </authorList>
    </citation>
    <scope>NUCLEOTIDE SEQUENCE [LARGE SCALE GENOMIC DNA]</scope>
    <source>
        <strain evidence="6">CIP 110025</strain>
    </source>
</reference>
<dbReference type="GO" id="GO:0019172">
    <property type="term" value="F:glyoxalase III activity"/>
    <property type="evidence" value="ECO:0007669"/>
    <property type="project" value="TreeGrafter"/>
</dbReference>
<keyword evidence="1" id="KW-0346">Stress response</keyword>
<dbReference type="InterPro" id="IPR050325">
    <property type="entry name" value="Prot/Nucl_acid_deglycase"/>
</dbReference>
<keyword evidence="6" id="KW-1185">Reference proteome</keyword>
<evidence type="ECO:0000256" key="1">
    <source>
        <dbReference type="ARBA" id="ARBA00023016"/>
    </source>
</evidence>
<evidence type="ECO:0000313" key="5">
    <source>
        <dbReference type="EMBL" id="CAD0001086.1"/>
    </source>
</evidence>
<dbReference type="InterPro" id="IPR029062">
    <property type="entry name" value="Class_I_gatase-like"/>
</dbReference>
<evidence type="ECO:0000259" key="4">
    <source>
        <dbReference type="Pfam" id="PF01965"/>
    </source>
</evidence>
<sequence length="254" mass="27709">MNKIALFAIIAFTAGSISTTAQKLNKKQMKKVLFVLTSHDKLGDTGEKTGFWTEEFAAPYYTLIDQGYIVEIASPLGGQPPIDPKSNDPSAATEDTKRFDADLALQEKLKHTHKITDVNQKDFDAVFYPGGHGPMWDLAVDQNSIALIESFYNHKKPVSFVCHAPAALKNVKIDGSYLVKDKKVTGFSNTEEEGVGLTKVVPFLLEDALKANGGEYSKGADWAPYAVEDGLLITGQNPASSKLVAEKLMAQLKK</sequence>
<dbReference type="Gene3D" id="3.40.50.880">
    <property type="match status" value="1"/>
</dbReference>
<keyword evidence="5" id="KW-0315">Glutamine amidotransferase</keyword>
<evidence type="ECO:0000256" key="2">
    <source>
        <dbReference type="ARBA" id="ARBA00023239"/>
    </source>
</evidence>
<dbReference type="AlphaFoldDB" id="A0A6V6YNX6"/>
<protein>
    <submittedName>
        <fullName evidence="5">Type 1 glutamine amidotransferase domain-containing protein</fullName>
    </submittedName>
</protein>
<dbReference type="InterPro" id="IPR002818">
    <property type="entry name" value="DJ-1/PfpI"/>
</dbReference>
<accession>A0A6V6YNX6</accession>
<dbReference type="EMBL" id="CAIJDO010000064">
    <property type="protein sequence ID" value="CAD0001086.1"/>
    <property type="molecule type" value="Genomic_DNA"/>
</dbReference>
<keyword evidence="2" id="KW-0456">Lyase</keyword>
<evidence type="ECO:0000256" key="3">
    <source>
        <dbReference type="ARBA" id="ARBA00038493"/>
    </source>
</evidence>
<gene>
    <name evidence="5" type="ORF">FLACHUCJ7_00350</name>
</gene>
<evidence type="ECO:0000313" key="6">
    <source>
        <dbReference type="Proteomes" id="UP000556700"/>
    </source>
</evidence>
<dbReference type="SUPFAM" id="SSF52317">
    <property type="entry name" value="Class I glutamine amidotransferase-like"/>
    <property type="match status" value="1"/>
</dbReference>
<dbReference type="GO" id="GO:0019243">
    <property type="term" value="P:methylglyoxal catabolic process to D-lactate via S-lactoyl-glutathione"/>
    <property type="evidence" value="ECO:0007669"/>
    <property type="project" value="TreeGrafter"/>
</dbReference>
<dbReference type="GO" id="GO:0005737">
    <property type="term" value="C:cytoplasm"/>
    <property type="evidence" value="ECO:0007669"/>
    <property type="project" value="TreeGrafter"/>
</dbReference>
<dbReference type="PANTHER" id="PTHR48094:SF11">
    <property type="entry name" value="GLUTATHIONE-INDEPENDENT GLYOXALASE HSP31-RELATED"/>
    <property type="match status" value="1"/>
</dbReference>
<organism evidence="5 6">
    <name type="scientific">Flavobacterium chungangense</name>
    <dbReference type="NCBI Taxonomy" id="554283"/>
    <lineage>
        <taxon>Bacteria</taxon>
        <taxon>Pseudomonadati</taxon>
        <taxon>Bacteroidota</taxon>
        <taxon>Flavobacteriia</taxon>
        <taxon>Flavobacteriales</taxon>
        <taxon>Flavobacteriaceae</taxon>
        <taxon>Flavobacterium</taxon>
    </lineage>
</organism>
<dbReference type="CDD" id="cd03141">
    <property type="entry name" value="GATase1_Hsp31_like"/>
    <property type="match status" value="1"/>
</dbReference>
<dbReference type="Proteomes" id="UP000556700">
    <property type="component" value="Unassembled WGS sequence"/>
</dbReference>